<evidence type="ECO:0000313" key="2">
    <source>
        <dbReference type="EMBL" id="SVB57225.1"/>
    </source>
</evidence>
<dbReference type="InterPro" id="IPR040756">
    <property type="entry name" value="Peptidase_M61_N"/>
</dbReference>
<feature type="non-terminal residue" evidence="2">
    <location>
        <position position="142"/>
    </location>
</feature>
<gene>
    <name evidence="2" type="ORF">METZ01_LOCUS210079</name>
</gene>
<name>A0A382F3F2_9ZZZZ</name>
<dbReference type="Gene3D" id="2.60.40.3650">
    <property type="match status" value="1"/>
</dbReference>
<dbReference type="Pfam" id="PF17899">
    <property type="entry name" value="Peptidase_M61_N"/>
    <property type="match status" value="1"/>
</dbReference>
<accession>A0A382F3F2</accession>
<feature type="domain" description="Peptidase M61 N-terminal" evidence="1">
    <location>
        <begin position="20"/>
        <end position="142"/>
    </location>
</feature>
<organism evidence="2">
    <name type="scientific">marine metagenome</name>
    <dbReference type="NCBI Taxonomy" id="408172"/>
    <lineage>
        <taxon>unclassified sequences</taxon>
        <taxon>metagenomes</taxon>
        <taxon>ecological metagenomes</taxon>
    </lineage>
</organism>
<sequence>MAAWPLLSLAEQSQPEVRVEYHLTFPEPEHRWLNVEAVFSGLENLPVQLQMSSASPGRYARHEFAKNIYAVEIFDSQNRARKFTRPRADQWLVTQHDGTIRVKYRIFGDRLDGTYLAVDSTHAHVNMPATLMWIPGLHDRPV</sequence>
<dbReference type="AlphaFoldDB" id="A0A382F3F2"/>
<dbReference type="EMBL" id="UINC01047670">
    <property type="protein sequence ID" value="SVB57225.1"/>
    <property type="molecule type" value="Genomic_DNA"/>
</dbReference>
<protein>
    <recommendedName>
        <fullName evidence="1">Peptidase M61 N-terminal domain-containing protein</fullName>
    </recommendedName>
</protein>
<reference evidence="2" key="1">
    <citation type="submission" date="2018-05" db="EMBL/GenBank/DDBJ databases">
        <authorList>
            <person name="Lanie J.A."/>
            <person name="Ng W.-L."/>
            <person name="Kazmierczak K.M."/>
            <person name="Andrzejewski T.M."/>
            <person name="Davidsen T.M."/>
            <person name="Wayne K.J."/>
            <person name="Tettelin H."/>
            <person name="Glass J.I."/>
            <person name="Rusch D."/>
            <person name="Podicherti R."/>
            <person name="Tsui H.-C.T."/>
            <person name="Winkler M.E."/>
        </authorList>
    </citation>
    <scope>NUCLEOTIDE SEQUENCE</scope>
</reference>
<evidence type="ECO:0000259" key="1">
    <source>
        <dbReference type="Pfam" id="PF17899"/>
    </source>
</evidence>
<proteinExistence type="predicted"/>